<protein>
    <submittedName>
        <fullName evidence="5">ABC transporter ATP-binding protein</fullName>
    </submittedName>
</protein>
<evidence type="ECO:0000256" key="2">
    <source>
        <dbReference type="ARBA" id="ARBA00022741"/>
    </source>
</evidence>
<sequence length="255" mass="28804">MSQSKQGKKQGQEVVALKDLSLEVKDGEFLVIVGASGCGKTTLLNLVAGFDKSSDGQILLDGKPVTGITPECGMIFQQYALFPWKTVQENVEFGMKMKRMPRKDRKARGDRFIDIVGLKGFERSYPHHLSGGMKQRVSIARSLANDPKVMLLDEPFAALDAMTRQVLQEQLVRIYEKHRKTIIFITHSIDEALLLSSRIMVMTARPGRIAQEIINDLPYPRNAEVQLSSRYMELKRMIWDSVQAEVMKSMEVEAD</sequence>
<organism evidence="5 6">
    <name type="scientific">Desulfotignum balticum</name>
    <dbReference type="NCBI Taxonomy" id="115781"/>
    <lineage>
        <taxon>Bacteria</taxon>
        <taxon>Pseudomonadati</taxon>
        <taxon>Thermodesulfobacteriota</taxon>
        <taxon>Desulfobacteria</taxon>
        <taxon>Desulfobacterales</taxon>
        <taxon>Desulfobacteraceae</taxon>
        <taxon>Desulfotignum</taxon>
    </lineage>
</organism>
<reference evidence="5" key="1">
    <citation type="submission" date="2020-07" db="EMBL/GenBank/DDBJ databases">
        <title>Severe corrosion of carbon steel in oil field produced water can be linked to methanogenic archaea containing a special type of NiFe hydrogenase.</title>
        <authorList>
            <person name="Lahme S."/>
            <person name="Mand J."/>
            <person name="Longwell J."/>
            <person name="Smith R."/>
            <person name="Enning D."/>
        </authorList>
    </citation>
    <scope>NUCLEOTIDE SEQUENCE</scope>
    <source>
        <strain evidence="5">MIC098Bin6</strain>
    </source>
</reference>
<keyword evidence="2" id="KW-0547">Nucleotide-binding</keyword>
<evidence type="ECO:0000313" key="6">
    <source>
        <dbReference type="Proteomes" id="UP000706172"/>
    </source>
</evidence>
<dbReference type="InterPro" id="IPR017871">
    <property type="entry name" value="ABC_transporter-like_CS"/>
</dbReference>
<dbReference type="Gene3D" id="3.40.50.300">
    <property type="entry name" value="P-loop containing nucleotide triphosphate hydrolases"/>
    <property type="match status" value="1"/>
</dbReference>
<dbReference type="EMBL" id="JACCQK010000571">
    <property type="protein sequence ID" value="MBG0780084.1"/>
    <property type="molecule type" value="Genomic_DNA"/>
</dbReference>
<dbReference type="SUPFAM" id="SSF52540">
    <property type="entry name" value="P-loop containing nucleoside triphosphate hydrolases"/>
    <property type="match status" value="1"/>
</dbReference>
<evidence type="ECO:0000259" key="4">
    <source>
        <dbReference type="PROSITE" id="PS50893"/>
    </source>
</evidence>
<dbReference type="Proteomes" id="UP000706172">
    <property type="component" value="Unassembled WGS sequence"/>
</dbReference>
<evidence type="ECO:0000256" key="3">
    <source>
        <dbReference type="ARBA" id="ARBA00022840"/>
    </source>
</evidence>
<accession>A0A931CYK0</accession>
<evidence type="ECO:0000256" key="1">
    <source>
        <dbReference type="ARBA" id="ARBA00022448"/>
    </source>
</evidence>
<dbReference type="PANTHER" id="PTHR42788">
    <property type="entry name" value="TAURINE IMPORT ATP-BINDING PROTEIN-RELATED"/>
    <property type="match status" value="1"/>
</dbReference>
<dbReference type="PROSITE" id="PS00211">
    <property type="entry name" value="ABC_TRANSPORTER_1"/>
    <property type="match status" value="1"/>
</dbReference>
<dbReference type="InterPro" id="IPR003439">
    <property type="entry name" value="ABC_transporter-like_ATP-bd"/>
</dbReference>
<dbReference type="Pfam" id="PF00005">
    <property type="entry name" value="ABC_tran"/>
    <property type="match status" value="1"/>
</dbReference>
<dbReference type="InterPro" id="IPR003593">
    <property type="entry name" value="AAA+_ATPase"/>
</dbReference>
<dbReference type="PROSITE" id="PS50893">
    <property type="entry name" value="ABC_TRANSPORTER_2"/>
    <property type="match status" value="1"/>
</dbReference>
<evidence type="ECO:0000313" key="5">
    <source>
        <dbReference type="EMBL" id="MBG0780084.1"/>
    </source>
</evidence>
<dbReference type="GO" id="GO:0016887">
    <property type="term" value="F:ATP hydrolysis activity"/>
    <property type="evidence" value="ECO:0007669"/>
    <property type="project" value="InterPro"/>
</dbReference>
<comment type="caution">
    <text evidence="5">The sequence shown here is derived from an EMBL/GenBank/DDBJ whole genome shotgun (WGS) entry which is preliminary data.</text>
</comment>
<dbReference type="CDD" id="cd03293">
    <property type="entry name" value="ABC_NrtD_SsuB_transporters"/>
    <property type="match status" value="1"/>
</dbReference>
<keyword evidence="3 5" id="KW-0067">ATP-binding</keyword>
<dbReference type="SMART" id="SM00382">
    <property type="entry name" value="AAA"/>
    <property type="match status" value="1"/>
</dbReference>
<keyword evidence="1" id="KW-0813">Transport</keyword>
<dbReference type="AlphaFoldDB" id="A0A931CYK0"/>
<dbReference type="InterPro" id="IPR027417">
    <property type="entry name" value="P-loop_NTPase"/>
</dbReference>
<dbReference type="PANTHER" id="PTHR42788:SF13">
    <property type="entry name" value="ALIPHATIC SULFONATES IMPORT ATP-BINDING PROTEIN SSUB"/>
    <property type="match status" value="1"/>
</dbReference>
<feature type="domain" description="ABC transporter" evidence="4">
    <location>
        <begin position="2"/>
        <end position="229"/>
    </location>
</feature>
<dbReference type="InterPro" id="IPR050166">
    <property type="entry name" value="ABC_transporter_ATP-bind"/>
</dbReference>
<name>A0A931CYK0_9BACT</name>
<dbReference type="GO" id="GO:0005524">
    <property type="term" value="F:ATP binding"/>
    <property type="evidence" value="ECO:0007669"/>
    <property type="project" value="UniProtKB-KW"/>
</dbReference>
<gene>
    <name evidence="5" type="ORF">H0S81_09200</name>
</gene>
<proteinExistence type="predicted"/>